<gene>
    <name evidence="7" type="ORF">SAMN04488120_103178</name>
</gene>
<dbReference type="GO" id="GO:0016987">
    <property type="term" value="F:sigma factor activity"/>
    <property type="evidence" value="ECO:0007669"/>
    <property type="project" value="UniProtKB-KW"/>
</dbReference>
<dbReference type="EMBL" id="FOOC01000003">
    <property type="protein sequence ID" value="SFF39471.1"/>
    <property type="molecule type" value="Genomic_DNA"/>
</dbReference>
<proteinExistence type="inferred from homology"/>
<evidence type="ECO:0000313" key="7">
    <source>
        <dbReference type="EMBL" id="SFF39471.1"/>
    </source>
</evidence>
<dbReference type="Pfam" id="PF08281">
    <property type="entry name" value="Sigma70_r4_2"/>
    <property type="match status" value="1"/>
</dbReference>
<evidence type="ECO:0000313" key="8">
    <source>
        <dbReference type="Proteomes" id="UP000199771"/>
    </source>
</evidence>
<dbReference type="InterPro" id="IPR013324">
    <property type="entry name" value="RNA_pol_sigma_r3/r4-like"/>
</dbReference>
<reference evidence="7 8" key="1">
    <citation type="submission" date="2016-10" db="EMBL/GenBank/DDBJ databases">
        <authorList>
            <person name="de Groot N.N."/>
        </authorList>
    </citation>
    <scope>NUCLEOTIDE SEQUENCE [LARGE SCALE GENOMIC DNA]</scope>
    <source>
        <strain evidence="7 8">DSM 23609</strain>
    </source>
</reference>
<dbReference type="SUPFAM" id="SSF88659">
    <property type="entry name" value="Sigma3 and sigma4 domains of RNA polymerase sigma factors"/>
    <property type="match status" value="1"/>
</dbReference>
<accession>A0A1I2IFZ5</accession>
<protein>
    <submittedName>
        <fullName evidence="7">RNA polymerase sigma-70 factor, ECF subfamily</fullName>
    </submittedName>
</protein>
<keyword evidence="3" id="KW-0731">Sigma factor</keyword>
<dbReference type="GO" id="GO:0006352">
    <property type="term" value="P:DNA-templated transcription initiation"/>
    <property type="evidence" value="ECO:0007669"/>
    <property type="project" value="InterPro"/>
</dbReference>
<dbReference type="Gene3D" id="1.10.10.10">
    <property type="entry name" value="Winged helix-like DNA-binding domain superfamily/Winged helix DNA-binding domain"/>
    <property type="match status" value="1"/>
</dbReference>
<name>A0A1I2IFZ5_9GAMM</name>
<dbReference type="InterPro" id="IPR014284">
    <property type="entry name" value="RNA_pol_sigma-70_dom"/>
</dbReference>
<keyword evidence="8" id="KW-1185">Reference proteome</keyword>
<comment type="similarity">
    <text evidence="1">Belongs to the sigma-70 factor family. ECF subfamily.</text>
</comment>
<dbReference type="STRING" id="1076937.SAMN04488120_103178"/>
<dbReference type="Gene3D" id="1.10.1740.10">
    <property type="match status" value="1"/>
</dbReference>
<dbReference type="Pfam" id="PF04542">
    <property type="entry name" value="Sigma70_r2"/>
    <property type="match status" value="1"/>
</dbReference>
<feature type="domain" description="RNA polymerase sigma-70 region 2" evidence="5">
    <location>
        <begin position="34"/>
        <end position="100"/>
    </location>
</feature>
<dbReference type="PANTHER" id="PTHR43133:SF62">
    <property type="entry name" value="RNA POLYMERASE SIGMA FACTOR SIGZ"/>
    <property type="match status" value="1"/>
</dbReference>
<keyword evidence="4" id="KW-0804">Transcription</keyword>
<dbReference type="InterPro" id="IPR013249">
    <property type="entry name" value="RNA_pol_sigma70_r4_t2"/>
</dbReference>
<keyword evidence="2" id="KW-0805">Transcription regulation</keyword>
<evidence type="ECO:0000256" key="1">
    <source>
        <dbReference type="ARBA" id="ARBA00010641"/>
    </source>
</evidence>
<dbReference type="Proteomes" id="UP000199771">
    <property type="component" value="Unassembled WGS sequence"/>
</dbReference>
<feature type="domain" description="RNA polymerase sigma factor 70 region 4 type 2" evidence="6">
    <location>
        <begin position="132"/>
        <end position="179"/>
    </location>
</feature>
<evidence type="ECO:0000256" key="4">
    <source>
        <dbReference type="ARBA" id="ARBA00023163"/>
    </source>
</evidence>
<dbReference type="InterPro" id="IPR036388">
    <property type="entry name" value="WH-like_DNA-bd_sf"/>
</dbReference>
<dbReference type="InterPro" id="IPR039425">
    <property type="entry name" value="RNA_pol_sigma-70-like"/>
</dbReference>
<dbReference type="GO" id="GO:0003677">
    <property type="term" value="F:DNA binding"/>
    <property type="evidence" value="ECO:0007669"/>
    <property type="project" value="InterPro"/>
</dbReference>
<dbReference type="SUPFAM" id="SSF88946">
    <property type="entry name" value="Sigma2 domain of RNA polymerase sigma factors"/>
    <property type="match status" value="1"/>
</dbReference>
<sequence>MHGFHRFSPVLDNERLASLLARVALRDQRAFRELYDQTAAHLLGVALRIVGTRSLAEEALQDAFVQFWNHASSFNPARARASTWMISIVRYRCLDLLRKSENDLPLDEVAESALPVVEPFSGAHREPRLDPCLDELTAQQRACISMAYVEGRSHQEISRHTGTPLGTVKSWIRRGLQQLRECLER</sequence>
<organism evidence="7 8">
    <name type="scientific">Fontimonas thermophila</name>
    <dbReference type="NCBI Taxonomy" id="1076937"/>
    <lineage>
        <taxon>Bacteria</taxon>
        <taxon>Pseudomonadati</taxon>
        <taxon>Pseudomonadota</taxon>
        <taxon>Gammaproteobacteria</taxon>
        <taxon>Nevskiales</taxon>
        <taxon>Nevskiaceae</taxon>
        <taxon>Fontimonas</taxon>
    </lineage>
</organism>
<dbReference type="CDD" id="cd06171">
    <property type="entry name" value="Sigma70_r4"/>
    <property type="match status" value="1"/>
</dbReference>
<dbReference type="PANTHER" id="PTHR43133">
    <property type="entry name" value="RNA POLYMERASE ECF-TYPE SIGMA FACTO"/>
    <property type="match status" value="1"/>
</dbReference>
<evidence type="ECO:0000256" key="2">
    <source>
        <dbReference type="ARBA" id="ARBA00023015"/>
    </source>
</evidence>
<evidence type="ECO:0000259" key="6">
    <source>
        <dbReference type="Pfam" id="PF08281"/>
    </source>
</evidence>
<dbReference type="NCBIfam" id="TIGR02937">
    <property type="entry name" value="sigma70-ECF"/>
    <property type="match status" value="1"/>
</dbReference>
<dbReference type="AlphaFoldDB" id="A0A1I2IFZ5"/>
<dbReference type="InterPro" id="IPR007627">
    <property type="entry name" value="RNA_pol_sigma70_r2"/>
</dbReference>
<dbReference type="InterPro" id="IPR013325">
    <property type="entry name" value="RNA_pol_sigma_r2"/>
</dbReference>
<evidence type="ECO:0000256" key="3">
    <source>
        <dbReference type="ARBA" id="ARBA00023082"/>
    </source>
</evidence>
<evidence type="ECO:0000259" key="5">
    <source>
        <dbReference type="Pfam" id="PF04542"/>
    </source>
</evidence>